<organism evidence="7 8">
    <name type="scientific">Ancylostoma duodenale</name>
    <dbReference type="NCBI Taxonomy" id="51022"/>
    <lineage>
        <taxon>Eukaryota</taxon>
        <taxon>Metazoa</taxon>
        <taxon>Ecdysozoa</taxon>
        <taxon>Nematoda</taxon>
        <taxon>Chromadorea</taxon>
        <taxon>Rhabditida</taxon>
        <taxon>Rhabditina</taxon>
        <taxon>Rhabditomorpha</taxon>
        <taxon>Strongyloidea</taxon>
        <taxon>Ancylostomatidae</taxon>
        <taxon>Ancylostomatinae</taxon>
        <taxon>Ancylostoma</taxon>
    </lineage>
</organism>
<keyword evidence="4" id="KW-0418">Kinase</keyword>
<sequence length="131" mass="14271">MNICELAVACCFQYPIGGIGDMFGLWREHGTLPNRAIQIYGAELGTALDFLHSNGVVYRDLKLENIVLDSQGHVRVVDFGLSKVLKNGEQTSTICGTLQVGELKHLNGTNPGNVMSNNELAVVHLPEYLTS</sequence>
<dbReference type="Gene3D" id="1.10.510.10">
    <property type="entry name" value="Transferase(Phosphotransferase) domain 1"/>
    <property type="match status" value="1"/>
</dbReference>
<dbReference type="PROSITE" id="PS00108">
    <property type="entry name" value="PROTEIN_KINASE_ST"/>
    <property type="match status" value="1"/>
</dbReference>
<evidence type="ECO:0000313" key="7">
    <source>
        <dbReference type="EMBL" id="KIH52748.1"/>
    </source>
</evidence>
<keyword evidence="1" id="KW-0723">Serine/threonine-protein kinase</keyword>
<accession>A0A0C2C8U9</accession>
<dbReference type="PROSITE" id="PS50011">
    <property type="entry name" value="PROTEIN_KINASE_DOM"/>
    <property type="match status" value="1"/>
</dbReference>
<evidence type="ECO:0000256" key="1">
    <source>
        <dbReference type="ARBA" id="ARBA00022527"/>
    </source>
</evidence>
<evidence type="ECO:0000313" key="8">
    <source>
        <dbReference type="Proteomes" id="UP000054047"/>
    </source>
</evidence>
<keyword evidence="5" id="KW-0067">ATP-binding</keyword>
<feature type="domain" description="Protein kinase" evidence="6">
    <location>
        <begin position="1"/>
        <end position="131"/>
    </location>
</feature>
<evidence type="ECO:0000256" key="5">
    <source>
        <dbReference type="ARBA" id="ARBA00022840"/>
    </source>
</evidence>
<dbReference type="SMART" id="SM00220">
    <property type="entry name" value="S_TKc"/>
    <property type="match status" value="1"/>
</dbReference>
<dbReference type="GO" id="GO:0004674">
    <property type="term" value="F:protein serine/threonine kinase activity"/>
    <property type="evidence" value="ECO:0007669"/>
    <property type="project" value="UniProtKB-KW"/>
</dbReference>
<dbReference type="InterPro" id="IPR000719">
    <property type="entry name" value="Prot_kinase_dom"/>
</dbReference>
<protein>
    <recommendedName>
        <fullName evidence="6">Protein kinase domain-containing protein</fullName>
    </recommendedName>
</protein>
<evidence type="ECO:0000259" key="6">
    <source>
        <dbReference type="PROSITE" id="PS50011"/>
    </source>
</evidence>
<dbReference type="Proteomes" id="UP000054047">
    <property type="component" value="Unassembled WGS sequence"/>
</dbReference>
<dbReference type="EMBL" id="KN742885">
    <property type="protein sequence ID" value="KIH52748.1"/>
    <property type="molecule type" value="Genomic_DNA"/>
</dbReference>
<dbReference type="AlphaFoldDB" id="A0A0C2C8U9"/>
<dbReference type="SUPFAM" id="SSF56112">
    <property type="entry name" value="Protein kinase-like (PK-like)"/>
    <property type="match status" value="1"/>
</dbReference>
<keyword evidence="3" id="KW-0547">Nucleotide-binding</keyword>
<dbReference type="InterPro" id="IPR008271">
    <property type="entry name" value="Ser/Thr_kinase_AS"/>
</dbReference>
<dbReference type="PANTHER" id="PTHR24355:SF1">
    <property type="entry name" value="RIBOSOMAL PROTEIN S6 KINASE-RELATED PROTEIN"/>
    <property type="match status" value="1"/>
</dbReference>
<evidence type="ECO:0000256" key="3">
    <source>
        <dbReference type="ARBA" id="ARBA00022741"/>
    </source>
</evidence>
<name>A0A0C2C8U9_9BILA</name>
<keyword evidence="2" id="KW-0808">Transferase</keyword>
<dbReference type="PANTHER" id="PTHR24355">
    <property type="entry name" value="G PROTEIN-COUPLED RECEPTOR KINASE/RIBOSOMAL PROTEIN S6 KINASE"/>
    <property type="match status" value="1"/>
</dbReference>
<reference evidence="7 8" key="1">
    <citation type="submission" date="2013-12" db="EMBL/GenBank/DDBJ databases">
        <title>Draft genome of the parsitic nematode Ancylostoma duodenale.</title>
        <authorList>
            <person name="Mitreva M."/>
        </authorList>
    </citation>
    <scope>NUCLEOTIDE SEQUENCE [LARGE SCALE GENOMIC DNA]</scope>
    <source>
        <strain evidence="7 8">Zhejiang</strain>
    </source>
</reference>
<evidence type="ECO:0000256" key="4">
    <source>
        <dbReference type="ARBA" id="ARBA00022777"/>
    </source>
</evidence>
<keyword evidence="8" id="KW-1185">Reference proteome</keyword>
<dbReference type="OrthoDB" id="3205605at2759"/>
<gene>
    <name evidence="7" type="ORF">ANCDUO_17143</name>
</gene>
<proteinExistence type="predicted"/>
<dbReference type="GO" id="GO:0005524">
    <property type="term" value="F:ATP binding"/>
    <property type="evidence" value="ECO:0007669"/>
    <property type="project" value="UniProtKB-KW"/>
</dbReference>
<evidence type="ECO:0000256" key="2">
    <source>
        <dbReference type="ARBA" id="ARBA00022679"/>
    </source>
</evidence>
<dbReference type="InterPro" id="IPR011009">
    <property type="entry name" value="Kinase-like_dom_sf"/>
</dbReference>
<dbReference type="Pfam" id="PF00069">
    <property type="entry name" value="Pkinase"/>
    <property type="match status" value="1"/>
</dbReference>